<dbReference type="FunFam" id="3.30.200.20:FF:000097">
    <property type="entry name" value="Probable serine/threonine-protein kinase nek1"/>
    <property type="match status" value="1"/>
</dbReference>
<accession>A0A132NYC7</accession>
<comment type="caution">
    <text evidence="13">The sequence shown here is derived from an EMBL/GenBank/DDBJ whole genome shotgun (WGS) entry which is preliminary data.</text>
</comment>
<feature type="coiled-coil region" evidence="10">
    <location>
        <begin position="338"/>
        <end position="372"/>
    </location>
</feature>
<gene>
    <name evidence="13" type="ORF">QR46_0876</name>
</gene>
<dbReference type="InterPro" id="IPR008271">
    <property type="entry name" value="Ser/Thr_kinase_AS"/>
</dbReference>
<dbReference type="Proteomes" id="UP000070089">
    <property type="component" value="Unassembled WGS sequence"/>
</dbReference>
<keyword evidence="5" id="KW-0547">Nucleotide-binding</keyword>
<organism evidence="13 14">
    <name type="scientific">Giardia duodenalis assemblage B</name>
    <dbReference type="NCBI Taxonomy" id="1394984"/>
    <lineage>
        <taxon>Eukaryota</taxon>
        <taxon>Metamonada</taxon>
        <taxon>Diplomonadida</taxon>
        <taxon>Hexamitidae</taxon>
        <taxon>Giardiinae</taxon>
        <taxon>Giardia</taxon>
    </lineage>
</organism>
<dbReference type="Gene3D" id="3.30.200.20">
    <property type="entry name" value="Phosphorylase Kinase, domain 1"/>
    <property type="match status" value="1"/>
</dbReference>
<evidence type="ECO:0000256" key="11">
    <source>
        <dbReference type="SAM" id="MobiDB-lite"/>
    </source>
</evidence>
<evidence type="ECO:0000256" key="5">
    <source>
        <dbReference type="ARBA" id="ARBA00022741"/>
    </source>
</evidence>
<keyword evidence="4" id="KW-0808">Transferase</keyword>
<dbReference type="PROSITE" id="PS00108">
    <property type="entry name" value="PROTEIN_KINASE_ST"/>
    <property type="match status" value="1"/>
</dbReference>
<comment type="catalytic activity">
    <reaction evidence="8">
        <text>L-threonyl-[protein] + ATP = O-phospho-L-threonyl-[protein] + ADP + H(+)</text>
        <dbReference type="Rhea" id="RHEA:46608"/>
        <dbReference type="Rhea" id="RHEA-COMP:11060"/>
        <dbReference type="Rhea" id="RHEA-COMP:11605"/>
        <dbReference type="ChEBI" id="CHEBI:15378"/>
        <dbReference type="ChEBI" id="CHEBI:30013"/>
        <dbReference type="ChEBI" id="CHEBI:30616"/>
        <dbReference type="ChEBI" id="CHEBI:61977"/>
        <dbReference type="ChEBI" id="CHEBI:456216"/>
        <dbReference type="EC" id="2.7.11.1"/>
    </reaction>
</comment>
<evidence type="ECO:0000256" key="10">
    <source>
        <dbReference type="SAM" id="Coils"/>
    </source>
</evidence>
<dbReference type="Gene3D" id="1.10.510.10">
    <property type="entry name" value="Transferase(Phosphotransferase) domain 1"/>
    <property type="match status" value="1"/>
</dbReference>
<evidence type="ECO:0000259" key="12">
    <source>
        <dbReference type="PROSITE" id="PS50011"/>
    </source>
</evidence>
<dbReference type="AlphaFoldDB" id="A0A132NYC7"/>
<evidence type="ECO:0000256" key="7">
    <source>
        <dbReference type="ARBA" id="ARBA00022840"/>
    </source>
</evidence>
<dbReference type="PANTHER" id="PTHR44899">
    <property type="entry name" value="CAMK FAMILY PROTEIN KINASE"/>
    <property type="match status" value="1"/>
</dbReference>
<evidence type="ECO:0000313" key="14">
    <source>
        <dbReference type="Proteomes" id="UP000070089"/>
    </source>
</evidence>
<dbReference type="SMR" id="A0A132NYC7"/>
<dbReference type="VEuPathDB" id="GiardiaDB:QR46_0876"/>
<evidence type="ECO:0000256" key="8">
    <source>
        <dbReference type="ARBA" id="ARBA00047899"/>
    </source>
</evidence>
<proteinExistence type="inferred from homology"/>
<dbReference type="GO" id="GO:0005524">
    <property type="term" value="F:ATP binding"/>
    <property type="evidence" value="ECO:0007669"/>
    <property type="project" value="UniProtKB-KW"/>
</dbReference>
<dbReference type="EMBL" id="JXTI01000015">
    <property type="protein sequence ID" value="KWX15074.1"/>
    <property type="molecule type" value="Genomic_DNA"/>
</dbReference>
<evidence type="ECO:0000256" key="9">
    <source>
        <dbReference type="ARBA" id="ARBA00048679"/>
    </source>
</evidence>
<comment type="similarity">
    <text evidence="1">Belongs to the protein kinase superfamily. NEK Ser/Thr protein kinase family. NIMA subfamily.</text>
</comment>
<dbReference type="EC" id="2.7.11.1" evidence="2"/>
<dbReference type="PANTHER" id="PTHR44899:SF10">
    <property type="entry name" value="NIMA-RELATED KINASE 2"/>
    <property type="match status" value="1"/>
</dbReference>
<evidence type="ECO:0000256" key="6">
    <source>
        <dbReference type="ARBA" id="ARBA00022777"/>
    </source>
</evidence>
<protein>
    <recommendedName>
        <fullName evidence="2">non-specific serine/threonine protein kinase</fullName>
        <ecNumber evidence="2">2.7.11.1</ecNumber>
    </recommendedName>
</protein>
<dbReference type="InterPro" id="IPR011009">
    <property type="entry name" value="Kinase-like_dom_sf"/>
</dbReference>
<dbReference type="OrthoDB" id="248923at2759"/>
<dbReference type="SMART" id="SM00220">
    <property type="entry name" value="S_TKc"/>
    <property type="match status" value="1"/>
</dbReference>
<dbReference type="PROSITE" id="PS50011">
    <property type="entry name" value="PROTEIN_KINASE_DOM"/>
    <property type="match status" value="1"/>
</dbReference>
<reference evidence="13 14" key="1">
    <citation type="journal article" date="2015" name="Mol. Biochem. Parasitol.">
        <title>Identification of polymorphic genes for use in assemblage B genotyping assays through comparative genomics of multiple assemblage B Giardia duodenalis isolates.</title>
        <authorList>
            <person name="Wielinga C."/>
            <person name="Thompson R.C."/>
            <person name="Monis P."/>
            <person name="Ryan U."/>
        </authorList>
    </citation>
    <scope>NUCLEOTIDE SEQUENCE [LARGE SCALE GENOMIC DNA]</scope>
    <source>
        <strain evidence="13 14">BAH15c1</strain>
    </source>
</reference>
<feature type="domain" description="Protein kinase" evidence="12">
    <location>
        <begin position="10"/>
        <end position="276"/>
    </location>
</feature>
<keyword evidence="7" id="KW-0067">ATP-binding</keyword>
<evidence type="ECO:0000256" key="2">
    <source>
        <dbReference type="ARBA" id="ARBA00012513"/>
    </source>
</evidence>
<keyword evidence="3 13" id="KW-0723">Serine/threonine-protein kinase</keyword>
<comment type="catalytic activity">
    <reaction evidence="9">
        <text>L-seryl-[protein] + ATP = O-phospho-L-seryl-[protein] + ADP + H(+)</text>
        <dbReference type="Rhea" id="RHEA:17989"/>
        <dbReference type="Rhea" id="RHEA-COMP:9863"/>
        <dbReference type="Rhea" id="RHEA-COMP:11604"/>
        <dbReference type="ChEBI" id="CHEBI:15378"/>
        <dbReference type="ChEBI" id="CHEBI:29999"/>
        <dbReference type="ChEBI" id="CHEBI:30616"/>
        <dbReference type="ChEBI" id="CHEBI:83421"/>
        <dbReference type="ChEBI" id="CHEBI:456216"/>
        <dbReference type="EC" id="2.7.11.1"/>
    </reaction>
</comment>
<name>A0A132NYC7_GIAIN</name>
<keyword evidence="6 13" id="KW-0418">Kinase</keyword>
<dbReference type="GO" id="GO:0004674">
    <property type="term" value="F:protein serine/threonine kinase activity"/>
    <property type="evidence" value="ECO:0007669"/>
    <property type="project" value="UniProtKB-KW"/>
</dbReference>
<dbReference type="CDD" id="cd08217">
    <property type="entry name" value="STKc_Nek2"/>
    <property type="match status" value="1"/>
</dbReference>
<evidence type="ECO:0000313" key="13">
    <source>
        <dbReference type="EMBL" id="KWX15074.1"/>
    </source>
</evidence>
<evidence type="ECO:0000256" key="3">
    <source>
        <dbReference type="ARBA" id="ARBA00022527"/>
    </source>
</evidence>
<dbReference type="Pfam" id="PF00069">
    <property type="entry name" value="Pkinase"/>
    <property type="match status" value="1"/>
</dbReference>
<dbReference type="InterPro" id="IPR000719">
    <property type="entry name" value="Prot_kinase_dom"/>
</dbReference>
<sequence>MSDPTIHDAYDFVAICGAGSFGKVHKVRSKEDGQIYACKEINYAKMSSKEKELLVSEVNLLRKLNHPNIVKYIRRYQDKAATLIYIVMDYCSKGDLSDYVKMHKKTNQYISEDKIWSIFAQLLIALDYCHSPNKPDSSGVGRVIHRDLKTANVFLCEDGSIKLGDFGLCRILEQSTMAKTNVGTPLYMAPELLENKSYTEKVDIWSLGCIIYELCALQPPYVATSLDSLKAKVKRGVRPFVPNHFSPDLRRIIDMMLIKEPEKRPSTTELIQLPVIAKLLQGLAYDPARNCRGLQRVEQMTPVDRAMGGNLRAPSRGMAPPPSAGYKPVNGRYTDGDLDAWEDRLKEREAVLANWEEAISEKETNLKERLAKAGLR</sequence>
<evidence type="ECO:0000256" key="4">
    <source>
        <dbReference type="ARBA" id="ARBA00022679"/>
    </source>
</evidence>
<feature type="region of interest" description="Disordered" evidence="11">
    <location>
        <begin position="310"/>
        <end position="331"/>
    </location>
</feature>
<evidence type="ECO:0000256" key="1">
    <source>
        <dbReference type="ARBA" id="ARBA00010886"/>
    </source>
</evidence>
<dbReference type="SUPFAM" id="SSF56112">
    <property type="entry name" value="Protein kinase-like (PK-like)"/>
    <property type="match status" value="1"/>
</dbReference>
<keyword evidence="10" id="KW-0175">Coiled coil</keyword>
<dbReference type="InterPro" id="IPR051131">
    <property type="entry name" value="NEK_Ser/Thr_kinase_NIMA"/>
</dbReference>